<dbReference type="RefSeq" id="WP_226257329.1">
    <property type="nucleotide sequence ID" value="NZ_JAIZST010000061.1"/>
</dbReference>
<dbReference type="Gene3D" id="2.30.110.50">
    <property type="match status" value="1"/>
</dbReference>
<reference evidence="1" key="1">
    <citation type="submission" date="2023-07" db="EMBL/GenBank/DDBJ databases">
        <title>A collection of bacterial strains from the Burkholderia cepacia Research Laboratory and Repository.</title>
        <authorList>
            <person name="Lipuma J."/>
            <person name="Spilker T."/>
            <person name="Caverly L."/>
        </authorList>
    </citation>
    <scope>NUCLEOTIDE SEQUENCE</scope>
    <source>
        <strain evidence="1">AU44268</strain>
    </source>
</reference>
<feature type="non-terminal residue" evidence="1">
    <location>
        <position position="72"/>
    </location>
</feature>
<dbReference type="EMBL" id="JAUJRV010000083">
    <property type="protein sequence ID" value="MDN7800091.1"/>
    <property type="molecule type" value="Genomic_DNA"/>
</dbReference>
<dbReference type="AlphaFoldDB" id="A0AAW7TB80"/>
<dbReference type="Proteomes" id="UP001171620">
    <property type="component" value="Unassembled WGS sequence"/>
</dbReference>
<protein>
    <submittedName>
        <fullName evidence="1">Uncharacterized protein</fullName>
    </submittedName>
</protein>
<accession>A0AAW7TB80</accession>
<organism evidence="1 2">
    <name type="scientific">Burkholderia vietnamiensis</name>
    <dbReference type="NCBI Taxonomy" id="60552"/>
    <lineage>
        <taxon>Bacteria</taxon>
        <taxon>Pseudomonadati</taxon>
        <taxon>Pseudomonadota</taxon>
        <taxon>Betaproteobacteria</taxon>
        <taxon>Burkholderiales</taxon>
        <taxon>Burkholderiaceae</taxon>
        <taxon>Burkholderia</taxon>
        <taxon>Burkholderia cepacia complex</taxon>
    </lineage>
</organism>
<evidence type="ECO:0000313" key="2">
    <source>
        <dbReference type="Proteomes" id="UP001171620"/>
    </source>
</evidence>
<evidence type="ECO:0000313" key="1">
    <source>
        <dbReference type="EMBL" id="MDN7800091.1"/>
    </source>
</evidence>
<gene>
    <name evidence="1" type="ORF">QZM33_34860</name>
</gene>
<name>A0AAW7TB80_BURVI</name>
<sequence>MDIRSSALGDLKLRELYEAISNGVLQQGRVLMLDTPLGKNALVPLRARGSARIGRDYSYTIDVASTRDDTAL</sequence>
<comment type="caution">
    <text evidence="1">The sequence shown here is derived from an EMBL/GenBank/DDBJ whole genome shotgun (WGS) entry which is preliminary data.</text>
</comment>
<proteinExistence type="predicted"/>